<evidence type="ECO:0000313" key="2">
    <source>
        <dbReference type="EMBL" id="KAF4621715.1"/>
    </source>
</evidence>
<dbReference type="InterPro" id="IPR010730">
    <property type="entry name" value="HET"/>
</dbReference>
<feature type="domain" description="Heterokaryon incompatibility" evidence="1">
    <location>
        <begin position="1"/>
        <end position="73"/>
    </location>
</feature>
<proteinExistence type="predicted"/>
<dbReference type="PANTHER" id="PTHR24148">
    <property type="entry name" value="ANKYRIN REPEAT DOMAIN-CONTAINING PROTEIN 39 HOMOLOG-RELATED"/>
    <property type="match status" value="1"/>
</dbReference>
<organism evidence="2 3">
    <name type="scientific">Cudoniella acicularis</name>
    <dbReference type="NCBI Taxonomy" id="354080"/>
    <lineage>
        <taxon>Eukaryota</taxon>
        <taxon>Fungi</taxon>
        <taxon>Dikarya</taxon>
        <taxon>Ascomycota</taxon>
        <taxon>Pezizomycotina</taxon>
        <taxon>Leotiomycetes</taxon>
        <taxon>Helotiales</taxon>
        <taxon>Tricladiaceae</taxon>
        <taxon>Cudoniella</taxon>
    </lineage>
</organism>
<evidence type="ECO:0000313" key="3">
    <source>
        <dbReference type="Proteomes" id="UP000566819"/>
    </source>
</evidence>
<dbReference type="EMBL" id="JAAMPI010001927">
    <property type="protein sequence ID" value="KAF4621715.1"/>
    <property type="molecule type" value="Genomic_DNA"/>
</dbReference>
<reference evidence="2 3" key="1">
    <citation type="submission" date="2020-03" db="EMBL/GenBank/DDBJ databases">
        <title>Draft Genome Sequence of Cudoniella acicularis.</title>
        <authorList>
            <person name="Buettner E."/>
            <person name="Kellner H."/>
        </authorList>
    </citation>
    <scope>NUCLEOTIDE SEQUENCE [LARGE SCALE GENOMIC DNA]</scope>
    <source>
        <strain evidence="2 3">DSM 108380</strain>
    </source>
</reference>
<evidence type="ECO:0000259" key="1">
    <source>
        <dbReference type="Pfam" id="PF06985"/>
    </source>
</evidence>
<dbReference type="OrthoDB" id="3477286at2759"/>
<accession>A0A8H4R3X9</accession>
<dbReference type="InterPro" id="IPR052895">
    <property type="entry name" value="HetReg/Transcr_Mod"/>
</dbReference>
<dbReference type="Proteomes" id="UP000566819">
    <property type="component" value="Unassembled WGS sequence"/>
</dbReference>
<gene>
    <name evidence="2" type="ORF">G7Y89_g14490</name>
</gene>
<name>A0A8H4R3X9_9HELO</name>
<comment type="caution">
    <text evidence="2">The sequence shown here is derived from an EMBL/GenBank/DDBJ whole genome shotgun (WGS) entry which is preliminary data.</text>
</comment>
<dbReference type="Pfam" id="PF06985">
    <property type="entry name" value="HET"/>
    <property type="match status" value="1"/>
</dbReference>
<dbReference type="AlphaFoldDB" id="A0A8H4R3X9"/>
<sequence>MGGIYRNAFGVRIFLGHLADDSDIVPSFVKKLVQLNAIDDPTIMGQRNIVRGWIALAALMRRGWFTRQWCVQEIAFAKTATLYVGSKIIEWQDFADAVMLLNERNRNQSTKSAEFGSSPNPILTQHSYLRQSSQIGRLASIETLASVLSSYNVRGSRDAIYALRSLGKITWETKNQLVEPDYGPHQSNPRLCATPTPHVYAKFVKFVVE</sequence>
<dbReference type="PANTHER" id="PTHR24148:SF64">
    <property type="entry name" value="HETEROKARYON INCOMPATIBILITY DOMAIN-CONTAINING PROTEIN"/>
    <property type="match status" value="1"/>
</dbReference>
<protein>
    <recommendedName>
        <fullName evidence="1">Heterokaryon incompatibility domain-containing protein</fullName>
    </recommendedName>
</protein>
<keyword evidence="3" id="KW-1185">Reference proteome</keyword>